<accession>A0A2P8GQ84</accession>
<name>A0A2P8GQ84_9BACT</name>
<proteinExistence type="predicted"/>
<dbReference type="AlphaFoldDB" id="A0A2P8GQ84"/>
<dbReference type="InterPro" id="IPR040683">
    <property type="entry name" value="CshA_NR2"/>
</dbReference>
<gene>
    <name evidence="4" type="ORF">CLV42_101886</name>
</gene>
<keyword evidence="5" id="KW-1185">Reference proteome</keyword>
<dbReference type="InterPro" id="IPR026341">
    <property type="entry name" value="T9SS_type_B"/>
</dbReference>
<evidence type="ECO:0000256" key="1">
    <source>
        <dbReference type="SAM" id="SignalP"/>
    </source>
</evidence>
<dbReference type="Proteomes" id="UP000240978">
    <property type="component" value="Unassembled WGS sequence"/>
</dbReference>
<feature type="signal peptide" evidence="1">
    <location>
        <begin position="1"/>
        <end position="21"/>
    </location>
</feature>
<evidence type="ECO:0000259" key="2">
    <source>
        <dbReference type="Pfam" id="PF18651"/>
    </source>
</evidence>
<reference evidence="4 5" key="1">
    <citation type="submission" date="2018-03" db="EMBL/GenBank/DDBJ databases">
        <title>Genomic Encyclopedia of Archaeal and Bacterial Type Strains, Phase II (KMG-II): from individual species to whole genera.</title>
        <authorList>
            <person name="Goeker M."/>
        </authorList>
    </citation>
    <scope>NUCLEOTIDE SEQUENCE [LARGE SCALE GENOMIC DNA]</scope>
    <source>
        <strain evidence="4 5">DSM 18107</strain>
    </source>
</reference>
<dbReference type="NCBIfam" id="TIGR04131">
    <property type="entry name" value="Bac_Flav_CTERM"/>
    <property type="match status" value="1"/>
</dbReference>
<evidence type="ECO:0000313" key="4">
    <source>
        <dbReference type="EMBL" id="PSL36117.1"/>
    </source>
</evidence>
<dbReference type="EMBL" id="PYGK01000001">
    <property type="protein sequence ID" value="PSL36117.1"/>
    <property type="molecule type" value="Genomic_DNA"/>
</dbReference>
<comment type="caution">
    <text evidence="4">The sequence shown here is derived from an EMBL/GenBank/DDBJ whole genome shotgun (WGS) entry which is preliminary data.</text>
</comment>
<organism evidence="4 5">
    <name type="scientific">Chitinophaga ginsengisoli</name>
    <dbReference type="NCBI Taxonomy" id="363837"/>
    <lineage>
        <taxon>Bacteria</taxon>
        <taxon>Pseudomonadati</taxon>
        <taxon>Bacteroidota</taxon>
        <taxon>Chitinophagia</taxon>
        <taxon>Chitinophagales</taxon>
        <taxon>Chitinophagaceae</taxon>
        <taxon>Chitinophaga</taxon>
    </lineage>
</organism>
<evidence type="ECO:0000313" key="5">
    <source>
        <dbReference type="Proteomes" id="UP000240978"/>
    </source>
</evidence>
<feature type="domain" description="GEVED" evidence="3">
    <location>
        <begin position="329"/>
        <end position="403"/>
    </location>
</feature>
<feature type="domain" description="Surface adhesin CshA non-repetitive" evidence="2">
    <location>
        <begin position="34"/>
        <end position="227"/>
    </location>
</feature>
<keyword evidence="1" id="KW-0732">Signal</keyword>
<dbReference type="Pfam" id="PF13585">
    <property type="entry name" value="CHU_C"/>
    <property type="match status" value="1"/>
</dbReference>
<evidence type="ECO:0000259" key="3">
    <source>
        <dbReference type="Pfam" id="PF20009"/>
    </source>
</evidence>
<dbReference type="Pfam" id="PF20009">
    <property type="entry name" value="GEVED"/>
    <property type="match status" value="1"/>
</dbReference>
<sequence length="811" mass="85581">MVKKITLLLILIASVFTSASAQYVDMGSGVLKNHLWWFDWNGFTLTNGASRNFTTDDGLKVNITFSQVSGPLLAPKVMNTWSGAVLHYLYDFSDPTKMPAFYNYTQGAGSYFTMTITATRDGQPVPFTFLAADAEGSLSPVEFTTFTTSGGNWSFLDFFRNSSQTGNPVTGCGTQQIVITDTQGSLDGTPVGQNPLMATVAPASGKLTVAIKMERTVPGGMGVAFGVYAPLDRGDLPAGYGYARHLLKYVRSNGCNFNPPFPALTQDESLKLGNTVGDADGADNIDDNLNGVDEDAMTAFPDYTGNGTYSLQVPLSNTTGADAWLTGSFDYNRNGAFDINEAVTVAVPANATVATLNWTGLPSLFTIGNGGLFAFRFRLSSNRAATQDVSIAADDGEVEDYMAQVNSPCAITTNMPATAICTGKSVQLQASTGGVTYNWSPAAGLSDATIANPVASPITTTNYEVTVADAGGCGGKGNARIVVNDIADVVTRVDTTVCNGNPVQLTTRSVNGTTFSWAPAIGLNNANILSPEANPAATTRYTVTADNGTGCVSQSSVLITVLGTAMSVTPADTAICEGTPITLQATGGDTYEWLENGIALGETDNSITVLPDQASTYAVNIINNTCRTNKSFVIPVSVNPLPATAITSTNDIDCSHGSSMLFAIGGIKYAWDSVPAISSMAIANPVVSPTQTTTYYVTITDENNCVNRDSITVSVDLSAGLSVYPMPSAFTPNGDGKNDCFGLRYWGGVTELTFMIYDRWGTLVFSTQNTGKCWDGTFKGILQPTGAYVYFIKAKTLCGEVERKGTVTLLQ</sequence>
<dbReference type="InterPro" id="IPR045474">
    <property type="entry name" value="GEVED"/>
</dbReference>
<protein>
    <submittedName>
        <fullName evidence="4">Gliding motility-associated-like protein</fullName>
    </submittedName>
</protein>
<dbReference type="RefSeq" id="WP_106600634.1">
    <property type="nucleotide sequence ID" value="NZ_PYGK01000001.1"/>
</dbReference>
<feature type="chain" id="PRO_5015169210" evidence="1">
    <location>
        <begin position="22"/>
        <end position="811"/>
    </location>
</feature>
<dbReference type="OrthoDB" id="602611at2"/>
<dbReference type="Pfam" id="PF18651">
    <property type="entry name" value="CshA_NR2"/>
    <property type="match status" value="1"/>
</dbReference>